<dbReference type="AlphaFoldDB" id="A0A0D9QSD3"/>
<sequence>MGRSSTRSSSLCSRRSFRCRGGRGYPVEPRASQKKYLQGVHPKHADEKLPTVRKLDEKYFVDDKKRIKDLRSDKMALHDRSRDDKKRESKEILYFSKPTKGYDNNSPKKKCSEKEIEELIFKYKNNDTYESARKKKYMDRRHTHQDTKTHYDSLSYNGNVLFPSEDDSRGVYFDRGASAATMAATTAATSEPTTAPTTAADGEKMDDYSGLSPSSRRRHDLRGSPSRGYYHRVSEHTDYCKRDSIISDLSCATGFLPCTYRGEYDREEGATRGGRVTTSWRDSHRCTSLNSDDNHGDISADYSKCKKKRLSGNVMGDSCRRGMDHMNGSGKSTHLGNKKGEEIDLTGEYSDEESKGEKMCHNYSKGGRSLYKTFLNLTDKYEKIKNKEGSSDTEGFRLDETNTRSRIKSCNRDEGRQDKLIRDPLRNDKSYSTHFYKSRDYNFDESSAPFYKERNKQKYADVADIENYVKGYDVRRSSFSRRDSNHKGQRVFKGVPCFDDMLKHRSDESCNYEVSPIRKGHNEERVQGSSWDHREGGKIIKSLRGTPIKTFSPHHTLEDESFRRSVTKGGKNSPTNVHIGDKINPCSIDKTKIPSHHFNNTQLRTTTRSHDSNDCSTLYDYVNYSNKRISGYCDSDAHLNSSPGCHYPSGVNDACAKSRDRFSSVLSKIQTKKNNKNDNPNCSSHFKSTALRGSCLDGDCEMFPLHSYATKNTHLEKSYKGDTLPSPRGRPPSRRSHRVEEDLSASKFNMQDVDCQNISDSVGHAPVGSIKRYDGRSYFPPNDFCGDTNDVSYRGKCCTGELPPYERKQSLRNPCREKKHIKNLLSYVCDEGGGGERDEFLKSIGHKYLYTQGEELLNSILNLKKMKSSRQVAPNAEEEGGYNSDGSKEHYENERNAHYHSWKCNPAGKSSKDNMRQTASFQYLKNRSYTRPMRVGDFDVGDAEAAHCGNGMDDRDCADLYDHGYSGEYGEEYSREHSGQHNGKHTDKEQRNRSRQGPPYCRDFFVLLFLYLLKILHYLLRYLIQFALLLMVYFYHMMRTKSLATIFISVLVAIPLFLFLLSVLILFYRSVNTEFFDRDI</sequence>
<protein>
    <submittedName>
        <fullName evidence="3">Uncharacterized protein</fullName>
    </submittedName>
</protein>
<feature type="region of interest" description="Disordered" evidence="1">
    <location>
        <begin position="716"/>
        <end position="741"/>
    </location>
</feature>
<dbReference type="OrthoDB" id="372172at2759"/>
<proteinExistence type="predicted"/>
<feature type="region of interest" description="Disordered" evidence="1">
    <location>
        <begin position="183"/>
        <end position="228"/>
    </location>
</feature>
<keyword evidence="2" id="KW-0472">Membrane</keyword>
<feature type="transmembrane region" description="Helical" evidence="2">
    <location>
        <begin position="1046"/>
        <end position="1068"/>
    </location>
</feature>
<gene>
    <name evidence="3" type="ORF">AK88_00554</name>
</gene>
<dbReference type="GeneID" id="24265868"/>
<feature type="compositionally biased region" description="Low complexity" evidence="1">
    <location>
        <begin position="183"/>
        <end position="200"/>
    </location>
</feature>
<keyword evidence="4" id="KW-1185">Reference proteome</keyword>
<feature type="compositionally biased region" description="Basic and acidic residues" evidence="1">
    <location>
        <begin position="972"/>
        <end position="992"/>
    </location>
</feature>
<dbReference type="OMA" id="SEHTDYC"/>
<evidence type="ECO:0000313" key="4">
    <source>
        <dbReference type="Proteomes" id="UP000054561"/>
    </source>
</evidence>
<reference evidence="3 4" key="1">
    <citation type="submission" date="2014-03" db="EMBL/GenBank/DDBJ databases">
        <title>The Genome Sequence of Plasmodium fragile nilgiri.</title>
        <authorList>
            <consortium name="The Broad Institute Genomics Platform"/>
            <consortium name="The Broad Institute Genome Sequencing Center for Infectious Disease"/>
            <person name="Neafsey D."/>
            <person name="Duraisingh M."/>
            <person name="Young S.K."/>
            <person name="Zeng Q."/>
            <person name="Gargeya S."/>
            <person name="Abouelleil A."/>
            <person name="Alvarado L."/>
            <person name="Chapman S.B."/>
            <person name="Gainer-Dewar J."/>
            <person name="Goldberg J."/>
            <person name="Griggs A."/>
            <person name="Gujja S."/>
            <person name="Hansen M."/>
            <person name="Howarth C."/>
            <person name="Imamovic A."/>
            <person name="Larimer J."/>
            <person name="Pearson M."/>
            <person name="Poon T.W."/>
            <person name="Priest M."/>
            <person name="Roberts A."/>
            <person name="Saif S."/>
            <person name="Shea T."/>
            <person name="Sykes S."/>
            <person name="Wortman J."/>
            <person name="Nusbaum C."/>
            <person name="Birren B."/>
        </authorList>
    </citation>
    <scope>NUCLEOTIDE SEQUENCE [LARGE SCALE GENOMIC DNA]</scope>
    <source>
        <strain evidence="4">nilgiri</strain>
    </source>
</reference>
<evidence type="ECO:0000256" key="1">
    <source>
        <dbReference type="SAM" id="MobiDB-lite"/>
    </source>
</evidence>
<feature type="region of interest" description="Disordered" evidence="1">
    <location>
        <begin position="871"/>
        <end position="893"/>
    </location>
</feature>
<keyword evidence="2" id="KW-0812">Transmembrane</keyword>
<dbReference type="RefSeq" id="XP_012333625.1">
    <property type="nucleotide sequence ID" value="XM_012478202.1"/>
</dbReference>
<feature type="region of interest" description="Disordered" evidence="1">
    <location>
        <begin position="549"/>
        <end position="583"/>
    </location>
</feature>
<evidence type="ECO:0000256" key="2">
    <source>
        <dbReference type="SAM" id="Phobius"/>
    </source>
</evidence>
<feature type="region of interest" description="Disordered" evidence="1">
    <location>
        <begin position="317"/>
        <end position="338"/>
    </location>
</feature>
<dbReference type="VEuPathDB" id="PlasmoDB:AK88_00554"/>
<dbReference type="EMBL" id="KQ001648">
    <property type="protein sequence ID" value="KJP89843.1"/>
    <property type="molecule type" value="Genomic_DNA"/>
</dbReference>
<evidence type="ECO:0000313" key="3">
    <source>
        <dbReference type="EMBL" id="KJP89843.1"/>
    </source>
</evidence>
<feature type="region of interest" description="Disordered" evidence="1">
    <location>
        <begin position="20"/>
        <end position="49"/>
    </location>
</feature>
<accession>A0A0D9QSD3</accession>
<feature type="transmembrane region" description="Helical" evidence="2">
    <location>
        <begin position="1004"/>
        <end position="1034"/>
    </location>
</feature>
<organism evidence="3 4">
    <name type="scientific">Plasmodium fragile</name>
    <dbReference type="NCBI Taxonomy" id="5857"/>
    <lineage>
        <taxon>Eukaryota</taxon>
        <taxon>Sar</taxon>
        <taxon>Alveolata</taxon>
        <taxon>Apicomplexa</taxon>
        <taxon>Aconoidasida</taxon>
        <taxon>Haemosporida</taxon>
        <taxon>Plasmodiidae</taxon>
        <taxon>Plasmodium</taxon>
        <taxon>Plasmodium (Plasmodium)</taxon>
    </lineage>
</organism>
<dbReference type="Proteomes" id="UP000054561">
    <property type="component" value="Unassembled WGS sequence"/>
</dbReference>
<feature type="region of interest" description="Disordered" evidence="1">
    <location>
        <begin position="972"/>
        <end position="995"/>
    </location>
</feature>
<keyword evidence="2" id="KW-1133">Transmembrane helix</keyword>
<name>A0A0D9QSD3_PLAFR</name>